<name>A0A0A9CK30_ARUDO</name>
<proteinExistence type="predicted"/>
<protein>
    <submittedName>
        <fullName evidence="1">Uncharacterized protein</fullName>
    </submittedName>
</protein>
<reference evidence="1" key="1">
    <citation type="submission" date="2014-09" db="EMBL/GenBank/DDBJ databases">
        <authorList>
            <person name="Magalhaes I.L.F."/>
            <person name="Oliveira U."/>
            <person name="Santos F.R."/>
            <person name="Vidigal T.H.D.A."/>
            <person name="Brescovit A.D."/>
            <person name="Santos A.J."/>
        </authorList>
    </citation>
    <scope>NUCLEOTIDE SEQUENCE</scope>
    <source>
        <tissue evidence="1">Shoot tissue taken approximately 20 cm above the soil surface</tissue>
    </source>
</reference>
<sequence>MNCKKEQATSYC</sequence>
<reference evidence="1" key="2">
    <citation type="journal article" date="2015" name="Data Brief">
        <title>Shoot transcriptome of the giant reed, Arundo donax.</title>
        <authorList>
            <person name="Barrero R.A."/>
            <person name="Guerrero F.D."/>
            <person name="Moolhuijzen P."/>
            <person name="Goolsby J.A."/>
            <person name="Tidwell J."/>
            <person name="Bellgard S.E."/>
            <person name="Bellgard M.I."/>
        </authorList>
    </citation>
    <scope>NUCLEOTIDE SEQUENCE</scope>
    <source>
        <tissue evidence="1">Shoot tissue taken approximately 20 cm above the soil surface</tissue>
    </source>
</reference>
<evidence type="ECO:0000313" key="1">
    <source>
        <dbReference type="EMBL" id="JAD73745.1"/>
    </source>
</evidence>
<accession>A0A0A9CK30</accession>
<organism evidence="1">
    <name type="scientific">Arundo donax</name>
    <name type="common">Giant reed</name>
    <name type="synonym">Donax arundinaceus</name>
    <dbReference type="NCBI Taxonomy" id="35708"/>
    <lineage>
        <taxon>Eukaryota</taxon>
        <taxon>Viridiplantae</taxon>
        <taxon>Streptophyta</taxon>
        <taxon>Embryophyta</taxon>
        <taxon>Tracheophyta</taxon>
        <taxon>Spermatophyta</taxon>
        <taxon>Magnoliopsida</taxon>
        <taxon>Liliopsida</taxon>
        <taxon>Poales</taxon>
        <taxon>Poaceae</taxon>
        <taxon>PACMAD clade</taxon>
        <taxon>Arundinoideae</taxon>
        <taxon>Arundineae</taxon>
        <taxon>Arundo</taxon>
    </lineage>
</organism>
<dbReference type="EMBL" id="GBRH01224150">
    <property type="protein sequence ID" value="JAD73745.1"/>
    <property type="molecule type" value="Transcribed_RNA"/>
</dbReference>